<dbReference type="PANTHER" id="PTHR30474:SF1">
    <property type="entry name" value="PEPTIDOGLYCAN GLYCOSYLTRANSFERASE MRDB"/>
    <property type="match status" value="1"/>
</dbReference>
<evidence type="ECO:0000256" key="6">
    <source>
        <dbReference type="SAM" id="Phobius"/>
    </source>
</evidence>
<proteinExistence type="predicted"/>
<feature type="transmembrane region" description="Helical" evidence="6">
    <location>
        <begin position="136"/>
        <end position="154"/>
    </location>
</feature>
<name>A0A2H0DXJ3_9BACT</name>
<feature type="transmembrane region" description="Helical" evidence="6">
    <location>
        <begin position="47"/>
        <end position="65"/>
    </location>
</feature>
<evidence type="ECO:0000256" key="2">
    <source>
        <dbReference type="ARBA" id="ARBA00022692"/>
    </source>
</evidence>
<evidence type="ECO:0000256" key="5">
    <source>
        <dbReference type="ARBA" id="ARBA00023136"/>
    </source>
</evidence>
<organism evidence="7 8">
    <name type="scientific">Candidatus Campbellbacteria bacterium CG22_combo_CG10-13_8_21_14_all_36_13</name>
    <dbReference type="NCBI Taxonomy" id="1974529"/>
    <lineage>
        <taxon>Bacteria</taxon>
        <taxon>Candidatus Campbelliibacteriota</taxon>
    </lineage>
</organism>
<keyword evidence="5 6" id="KW-0472">Membrane</keyword>
<keyword evidence="2 6" id="KW-0812">Transmembrane</keyword>
<evidence type="ECO:0000256" key="4">
    <source>
        <dbReference type="ARBA" id="ARBA00022989"/>
    </source>
</evidence>
<dbReference type="InterPro" id="IPR001182">
    <property type="entry name" value="FtsW/RodA"/>
</dbReference>
<dbReference type="AlphaFoldDB" id="A0A2H0DXJ3"/>
<dbReference type="PANTHER" id="PTHR30474">
    <property type="entry name" value="CELL CYCLE PROTEIN"/>
    <property type="match status" value="1"/>
</dbReference>
<feature type="transmembrane region" description="Helical" evidence="6">
    <location>
        <begin position="104"/>
        <end position="124"/>
    </location>
</feature>
<dbReference type="GO" id="GO:0008360">
    <property type="term" value="P:regulation of cell shape"/>
    <property type="evidence" value="ECO:0007669"/>
    <property type="project" value="UniProtKB-KW"/>
</dbReference>
<feature type="transmembrane region" description="Helical" evidence="6">
    <location>
        <begin position="16"/>
        <end position="35"/>
    </location>
</feature>
<dbReference type="GO" id="GO:0015648">
    <property type="term" value="F:lipid-linked peptidoglycan transporter activity"/>
    <property type="evidence" value="ECO:0007669"/>
    <property type="project" value="TreeGrafter"/>
</dbReference>
<reference evidence="7 8" key="1">
    <citation type="submission" date="2017-09" db="EMBL/GenBank/DDBJ databases">
        <title>Depth-based differentiation of microbial function through sediment-hosted aquifers and enrichment of novel symbionts in the deep terrestrial subsurface.</title>
        <authorList>
            <person name="Probst A.J."/>
            <person name="Ladd B."/>
            <person name="Jarett J.K."/>
            <person name="Geller-Mcgrath D.E."/>
            <person name="Sieber C.M."/>
            <person name="Emerson J.B."/>
            <person name="Anantharaman K."/>
            <person name="Thomas B.C."/>
            <person name="Malmstrom R."/>
            <person name="Stieglmeier M."/>
            <person name="Klingl A."/>
            <person name="Woyke T."/>
            <person name="Ryan C.M."/>
            <person name="Banfield J.F."/>
        </authorList>
    </citation>
    <scope>NUCLEOTIDE SEQUENCE [LARGE SCALE GENOMIC DNA]</scope>
    <source>
        <strain evidence="7">CG22_combo_CG10-13_8_21_14_all_36_13</strain>
    </source>
</reference>
<feature type="transmembrane region" description="Helical" evidence="6">
    <location>
        <begin position="160"/>
        <end position="177"/>
    </location>
</feature>
<dbReference type="Proteomes" id="UP000231143">
    <property type="component" value="Unassembled WGS sequence"/>
</dbReference>
<evidence type="ECO:0000313" key="8">
    <source>
        <dbReference type="Proteomes" id="UP000231143"/>
    </source>
</evidence>
<dbReference type="Pfam" id="PF01098">
    <property type="entry name" value="FTSW_RODA_SPOVE"/>
    <property type="match status" value="1"/>
</dbReference>
<keyword evidence="4 6" id="KW-1133">Transmembrane helix</keyword>
<protein>
    <submittedName>
        <fullName evidence="7">Rod shape-determining protein RodA</fullName>
    </submittedName>
</protein>
<comment type="subcellular location">
    <subcellularLocation>
        <location evidence="1">Membrane</location>
        <topology evidence="1">Multi-pass membrane protein</topology>
    </subcellularLocation>
</comment>
<evidence type="ECO:0000256" key="1">
    <source>
        <dbReference type="ARBA" id="ARBA00004141"/>
    </source>
</evidence>
<evidence type="ECO:0000313" key="7">
    <source>
        <dbReference type="EMBL" id="PIP86892.1"/>
    </source>
</evidence>
<sequence>MVRRGVYSNFLDHIDWILFFSVLPLICAGLVTMKSFVGESIYFDRQLVWILLSIIIFFVLSLFDYRFLRKSKIVSGLFIGAIALLSALFLLGAVFQGAKSWFDFGFFAFQPADPVKLILIIVLAKYFSRRHEEIAYYKHIVLSGFYTLILFTLVFLQPDFGSAIIIFLLWFGMILVSGIPKKHLAIVFILGVAAFAVLWTFAFEDYQKNRISTFLNPLTDISGTGYNAYQSTIAVGSGGLLGKGVGYGTQSRLEFLPEYQTDFIFAAFTEEWGFIGALILFSLFGVVIWRIIKIASRGDTNFETLFGFGVAILFINHFLVHVGMNIGLMPITGLTIPFMSYGGSHLLTEFIALGMLMGMNRYGRDNRFV</sequence>
<dbReference type="GO" id="GO:0032153">
    <property type="term" value="C:cell division site"/>
    <property type="evidence" value="ECO:0007669"/>
    <property type="project" value="TreeGrafter"/>
</dbReference>
<evidence type="ECO:0000256" key="3">
    <source>
        <dbReference type="ARBA" id="ARBA00022960"/>
    </source>
</evidence>
<feature type="transmembrane region" description="Helical" evidence="6">
    <location>
        <begin position="338"/>
        <end position="358"/>
    </location>
</feature>
<keyword evidence="3" id="KW-0133">Cell shape</keyword>
<feature type="transmembrane region" description="Helical" evidence="6">
    <location>
        <begin position="272"/>
        <end position="292"/>
    </location>
</feature>
<comment type="caution">
    <text evidence="7">The sequence shown here is derived from an EMBL/GenBank/DDBJ whole genome shotgun (WGS) entry which is preliminary data.</text>
</comment>
<dbReference type="GO" id="GO:0005886">
    <property type="term" value="C:plasma membrane"/>
    <property type="evidence" value="ECO:0007669"/>
    <property type="project" value="TreeGrafter"/>
</dbReference>
<gene>
    <name evidence="7" type="ORF">COW81_03215</name>
</gene>
<feature type="transmembrane region" description="Helical" evidence="6">
    <location>
        <begin position="304"/>
        <end position="326"/>
    </location>
</feature>
<dbReference type="EMBL" id="PCTT01000043">
    <property type="protein sequence ID" value="PIP86892.1"/>
    <property type="molecule type" value="Genomic_DNA"/>
</dbReference>
<feature type="transmembrane region" description="Helical" evidence="6">
    <location>
        <begin position="77"/>
        <end position="98"/>
    </location>
</feature>
<accession>A0A2H0DXJ3</accession>
<dbReference type="InterPro" id="IPR011923">
    <property type="entry name" value="RodA/MrdB"/>
</dbReference>
<dbReference type="GO" id="GO:0051301">
    <property type="term" value="P:cell division"/>
    <property type="evidence" value="ECO:0007669"/>
    <property type="project" value="InterPro"/>
</dbReference>
<dbReference type="NCBIfam" id="TIGR02210">
    <property type="entry name" value="rodA_shape"/>
    <property type="match status" value="1"/>
</dbReference>
<feature type="transmembrane region" description="Helical" evidence="6">
    <location>
        <begin position="184"/>
        <end position="202"/>
    </location>
</feature>